<accession>F8L772</accession>
<dbReference type="InterPro" id="IPR046778">
    <property type="entry name" value="UPF0758_N"/>
</dbReference>
<evidence type="ECO:0000259" key="7">
    <source>
        <dbReference type="PROSITE" id="PS50249"/>
    </source>
</evidence>
<evidence type="ECO:0000256" key="4">
    <source>
        <dbReference type="ARBA" id="ARBA00022833"/>
    </source>
</evidence>
<keyword evidence="4" id="KW-0862">Zinc</keyword>
<dbReference type="HOGENOM" id="CLU_073529_0_2_0"/>
<feature type="domain" description="MPN" evidence="7">
    <location>
        <begin position="103"/>
        <end position="225"/>
    </location>
</feature>
<dbReference type="GO" id="GO:0006508">
    <property type="term" value="P:proteolysis"/>
    <property type="evidence" value="ECO:0007669"/>
    <property type="project" value="UniProtKB-KW"/>
</dbReference>
<dbReference type="EMBL" id="FR872582">
    <property type="protein sequence ID" value="CCB88587.1"/>
    <property type="molecule type" value="Genomic_DNA"/>
</dbReference>
<evidence type="ECO:0000256" key="3">
    <source>
        <dbReference type="ARBA" id="ARBA00022801"/>
    </source>
</evidence>
<dbReference type="KEGG" id="sng:SNE_A07100"/>
<evidence type="ECO:0000313" key="9">
    <source>
        <dbReference type="Proteomes" id="UP000000496"/>
    </source>
</evidence>
<sequence length="230" mass="25618">MSLLTKLPPQERPRERFLTLGGDALSLTELLAICLGSGRQGHSVLHLAEELLATFGSLSSLLEASVSQLTQVKGIGQAKAVQLKAIFALAKRFQRRAGAAKFPVKCPKDAYYLIAPYLEDEKQEKVALLFRNVKGEIFHHEIIASGTLSEVLVHPREVFHHVLIHRAFSFILVHNHPSGSPTPSKCDIELTRLVETSGRLMGIRLDDHLIIGKRTFVSLWERGAIRRKGY</sequence>
<dbReference type="Gene3D" id="1.10.150.20">
    <property type="entry name" value="5' to 3' exonuclease, C-terminal subdomain"/>
    <property type="match status" value="1"/>
</dbReference>
<dbReference type="SUPFAM" id="SSF102712">
    <property type="entry name" value="JAB1/MPN domain"/>
    <property type="match status" value="1"/>
</dbReference>
<dbReference type="InterPro" id="IPR037518">
    <property type="entry name" value="MPN"/>
</dbReference>
<dbReference type="Pfam" id="PF20582">
    <property type="entry name" value="UPF0758_N"/>
    <property type="match status" value="1"/>
</dbReference>
<comment type="similarity">
    <text evidence="6">Belongs to the UPF0758 family.</text>
</comment>
<dbReference type="InterPro" id="IPR010994">
    <property type="entry name" value="RuvA_2-like"/>
</dbReference>
<dbReference type="STRING" id="331113.SNE_A07100"/>
<keyword evidence="3" id="KW-0378">Hydrolase</keyword>
<keyword evidence="2" id="KW-0479">Metal-binding</keyword>
<dbReference type="eggNOG" id="COG2003">
    <property type="taxonomic scope" value="Bacteria"/>
</dbReference>
<evidence type="ECO:0000256" key="5">
    <source>
        <dbReference type="ARBA" id="ARBA00023049"/>
    </source>
</evidence>
<gene>
    <name evidence="8" type="ordered locus">SNE_A07100</name>
</gene>
<organism evidence="8 9">
    <name type="scientific">Simkania negevensis (strain ATCC VR-1471 / DSM 27360 / Z)</name>
    <dbReference type="NCBI Taxonomy" id="331113"/>
    <lineage>
        <taxon>Bacteria</taxon>
        <taxon>Pseudomonadati</taxon>
        <taxon>Chlamydiota</taxon>
        <taxon>Chlamydiia</taxon>
        <taxon>Parachlamydiales</taxon>
        <taxon>Simkaniaceae</taxon>
        <taxon>Simkania</taxon>
    </lineage>
</organism>
<dbReference type="NCBIfam" id="NF000642">
    <property type="entry name" value="PRK00024.1"/>
    <property type="match status" value="1"/>
</dbReference>
<proteinExistence type="inferred from homology"/>
<reference evidence="8 9" key="2">
    <citation type="journal article" date="2011" name="Mol. Biol. Evol.">
        <title>Unity in variety--the pan-genome of the Chlamydiae.</title>
        <authorList>
            <person name="Collingro A."/>
            <person name="Tischler P."/>
            <person name="Weinmaier T."/>
            <person name="Penz T."/>
            <person name="Heinz E."/>
            <person name="Brunham R.C."/>
            <person name="Read T.D."/>
            <person name="Bavoil P.M."/>
            <person name="Sachse K."/>
            <person name="Kahane S."/>
            <person name="Friedman M.G."/>
            <person name="Rattei T."/>
            <person name="Myers G.S."/>
            <person name="Horn M."/>
        </authorList>
    </citation>
    <scope>NUCLEOTIDE SEQUENCE [LARGE SCALE GENOMIC DNA]</scope>
    <source>
        <strain evidence="9">ATCC VR-1471 / Z</strain>
    </source>
</reference>
<dbReference type="Pfam" id="PF04002">
    <property type="entry name" value="RadC"/>
    <property type="match status" value="1"/>
</dbReference>
<dbReference type="GO" id="GO:0008237">
    <property type="term" value="F:metallopeptidase activity"/>
    <property type="evidence" value="ECO:0007669"/>
    <property type="project" value="UniProtKB-KW"/>
</dbReference>
<evidence type="ECO:0000256" key="6">
    <source>
        <dbReference type="RuleBase" id="RU003797"/>
    </source>
</evidence>
<dbReference type="InterPro" id="IPR020891">
    <property type="entry name" value="UPF0758_CS"/>
</dbReference>
<dbReference type="Gene3D" id="3.40.140.10">
    <property type="entry name" value="Cytidine Deaminase, domain 2"/>
    <property type="match status" value="1"/>
</dbReference>
<dbReference type="AlphaFoldDB" id="F8L772"/>
<reference key="1">
    <citation type="journal article" date="2011" name="Mol. Biol. Evol.">
        <title>Unity in variety -- the pan-genome of the Chlamydiae.</title>
        <authorList>
            <person name="Collingro A."/>
            <person name="Tischler P."/>
            <person name="Weinmaier T."/>
            <person name="Penz T."/>
            <person name="Heinz E."/>
            <person name="Brunham R.C."/>
            <person name="Read T.D."/>
            <person name="Bavoil P.M."/>
            <person name="Sachse K."/>
            <person name="Kahane S."/>
            <person name="Friedman M.G."/>
            <person name="Rattei T."/>
            <person name="Myers G.S.A."/>
            <person name="Horn M."/>
        </authorList>
    </citation>
    <scope>NUCLEOTIDE SEQUENCE</scope>
    <source>
        <strain>Z</strain>
    </source>
</reference>
<dbReference type="InterPro" id="IPR025657">
    <property type="entry name" value="RadC_JAB"/>
</dbReference>
<dbReference type="PANTHER" id="PTHR30471:SF3">
    <property type="entry name" value="UPF0758 PROTEIN YEES-RELATED"/>
    <property type="match status" value="1"/>
</dbReference>
<keyword evidence="5" id="KW-0482">Metalloprotease</keyword>
<dbReference type="PANTHER" id="PTHR30471">
    <property type="entry name" value="DNA REPAIR PROTEIN RADC"/>
    <property type="match status" value="1"/>
</dbReference>
<dbReference type="PROSITE" id="PS01302">
    <property type="entry name" value="UPF0758"/>
    <property type="match status" value="1"/>
</dbReference>
<dbReference type="NCBIfam" id="TIGR00608">
    <property type="entry name" value="radc"/>
    <property type="match status" value="1"/>
</dbReference>
<dbReference type="CDD" id="cd08071">
    <property type="entry name" value="MPN_DUF2466"/>
    <property type="match status" value="1"/>
</dbReference>
<dbReference type="GO" id="GO:0046872">
    <property type="term" value="F:metal ion binding"/>
    <property type="evidence" value="ECO:0007669"/>
    <property type="project" value="UniProtKB-KW"/>
</dbReference>
<evidence type="ECO:0000256" key="2">
    <source>
        <dbReference type="ARBA" id="ARBA00022723"/>
    </source>
</evidence>
<dbReference type="SUPFAM" id="SSF47781">
    <property type="entry name" value="RuvA domain 2-like"/>
    <property type="match status" value="1"/>
</dbReference>
<keyword evidence="1" id="KW-0645">Protease</keyword>
<evidence type="ECO:0000256" key="1">
    <source>
        <dbReference type="ARBA" id="ARBA00022670"/>
    </source>
</evidence>
<dbReference type="PROSITE" id="PS50249">
    <property type="entry name" value="MPN"/>
    <property type="match status" value="1"/>
</dbReference>
<evidence type="ECO:0000313" key="8">
    <source>
        <dbReference type="EMBL" id="CCB88587.1"/>
    </source>
</evidence>
<dbReference type="OrthoDB" id="9804482at2"/>
<dbReference type="InterPro" id="IPR001405">
    <property type="entry name" value="UPF0758"/>
</dbReference>
<name>F8L772_SIMNZ</name>
<dbReference type="RefSeq" id="WP_013943054.1">
    <property type="nucleotide sequence ID" value="NC_015713.1"/>
</dbReference>
<dbReference type="Proteomes" id="UP000000496">
    <property type="component" value="Chromosome gsn.131"/>
</dbReference>
<keyword evidence="9" id="KW-1185">Reference proteome</keyword>
<protein>
    <submittedName>
        <fullName evidence="8">UPF0758 protein pc1765</fullName>
    </submittedName>
</protein>